<dbReference type="KEGG" id="sus:Acid_3247"/>
<proteinExistence type="predicted"/>
<dbReference type="Gene3D" id="1.20.120.450">
    <property type="entry name" value="dinb family like domain"/>
    <property type="match status" value="1"/>
</dbReference>
<gene>
    <name evidence="2" type="ordered locus">Acid_3247</name>
</gene>
<dbReference type="InterPro" id="IPR034660">
    <property type="entry name" value="DinB/YfiT-like"/>
</dbReference>
<feature type="domain" description="DinB-like" evidence="1">
    <location>
        <begin position="23"/>
        <end position="147"/>
    </location>
</feature>
<protein>
    <recommendedName>
        <fullName evidence="1">DinB-like domain-containing protein</fullName>
    </recommendedName>
</protein>
<dbReference type="SUPFAM" id="SSF109854">
    <property type="entry name" value="DinB/YfiT-like putative metalloenzymes"/>
    <property type="match status" value="1"/>
</dbReference>
<dbReference type="OrthoDB" id="2599194at2"/>
<organism evidence="2">
    <name type="scientific">Solibacter usitatus (strain Ellin6076)</name>
    <dbReference type="NCBI Taxonomy" id="234267"/>
    <lineage>
        <taxon>Bacteria</taxon>
        <taxon>Pseudomonadati</taxon>
        <taxon>Acidobacteriota</taxon>
        <taxon>Terriglobia</taxon>
        <taxon>Bryobacterales</taxon>
        <taxon>Solibacteraceae</taxon>
        <taxon>Candidatus Solibacter</taxon>
    </lineage>
</organism>
<accession>Q021Y9</accession>
<dbReference type="STRING" id="234267.Acid_3247"/>
<sequence>MSRLDDSLARAAISQRLALLTPRNPPQWGKMTAHQALCHLSDSFLLPLGRKSASVNSSPLQRTLVKWIALYAPITWPKGVPTRPEMEQGVGGTKPREFERDRAQLAALIDEFAACREFAAEHPIFGRLTPGEWMRWGFRHADHHLRQFGV</sequence>
<evidence type="ECO:0000259" key="1">
    <source>
        <dbReference type="Pfam" id="PF12867"/>
    </source>
</evidence>
<dbReference type="eggNOG" id="ENOG502ZRUR">
    <property type="taxonomic scope" value="Bacteria"/>
</dbReference>
<dbReference type="InParanoid" id="Q021Y9"/>
<reference evidence="2" key="1">
    <citation type="submission" date="2006-10" db="EMBL/GenBank/DDBJ databases">
        <title>Complete sequence of Solibacter usitatus Ellin6076.</title>
        <authorList>
            <consortium name="US DOE Joint Genome Institute"/>
            <person name="Copeland A."/>
            <person name="Lucas S."/>
            <person name="Lapidus A."/>
            <person name="Barry K."/>
            <person name="Detter J.C."/>
            <person name="Glavina del Rio T."/>
            <person name="Hammon N."/>
            <person name="Israni S."/>
            <person name="Dalin E."/>
            <person name="Tice H."/>
            <person name="Pitluck S."/>
            <person name="Thompson L.S."/>
            <person name="Brettin T."/>
            <person name="Bruce D."/>
            <person name="Han C."/>
            <person name="Tapia R."/>
            <person name="Gilna P."/>
            <person name="Schmutz J."/>
            <person name="Larimer F."/>
            <person name="Land M."/>
            <person name="Hauser L."/>
            <person name="Kyrpides N."/>
            <person name="Mikhailova N."/>
            <person name="Janssen P.H."/>
            <person name="Kuske C.R."/>
            <person name="Richardson P."/>
        </authorList>
    </citation>
    <scope>NUCLEOTIDE SEQUENCE</scope>
    <source>
        <strain evidence="2">Ellin6076</strain>
    </source>
</reference>
<evidence type="ECO:0000313" key="2">
    <source>
        <dbReference type="EMBL" id="ABJ84224.1"/>
    </source>
</evidence>
<dbReference type="EMBL" id="CP000473">
    <property type="protein sequence ID" value="ABJ84224.1"/>
    <property type="molecule type" value="Genomic_DNA"/>
</dbReference>
<name>Q021Y9_SOLUE</name>
<dbReference type="AlphaFoldDB" id="Q021Y9"/>
<dbReference type="Pfam" id="PF12867">
    <property type="entry name" value="DinB_2"/>
    <property type="match status" value="1"/>
</dbReference>
<dbReference type="InterPro" id="IPR024775">
    <property type="entry name" value="DinB-like"/>
</dbReference>
<dbReference type="HOGENOM" id="CLU_142853_0_0_0"/>